<name>A0ABP1CP82_9APHY</name>
<reference evidence="3" key="1">
    <citation type="submission" date="2024-04" db="EMBL/GenBank/DDBJ databases">
        <authorList>
            <person name="Shaw F."/>
            <person name="Minotto A."/>
        </authorList>
    </citation>
    <scope>NUCLEOTIDE SEQUENCE [LARGE SCALE GENOMIC DNA]</scope>
</reference>
<sequence>MACTPVVIFHATFRKTCREASFNRIFTAAMSTARVKIRSSSEPSRSLVTQSPERSSASGLTSPSHLWTMFKRAVTTSFTAIVGDDSKCRGEGMNRDFEPQDANFASPWLSYANTLENVVYETPCDNQVEVEDDQSSSFSLETCDQYCASTHTPCPL</sequence>
<dbReference type="EMBL" id="OZ037953">
    <property type="protein sequence ID" value="CAL1697485.1"/>
    <property type="molecule type" value="Genomic_DNA"/>
</dbReference>
<dbReference type="Proteomes" id="UP001497453">
    <property type="component" value="Chromosome 10"/>
</dbReference>
<evidence type="ECO:0000256" key="1">
    <source>
        <dbReference type="SAM" id="MobiDB-lite"/>
    </source>
</evidence>
<evidence type="ECO:0000313" key="3">
    <source>
        <dbReference type="Proteomes" id="UP001497453"/>
    </source>
</evidence>
<keyword evidence="3" id="KW-1185">Reference proteome</keyword>
<feature type="region of interest" description="Disordered" evidence="1">
    <location>
        <begin position="40"/>
        <end position="62"/>
    </location>
</feature>
<organism evidence="2 3">
    <name type="scientific">Somion occarium</name>
    <dbReference type="NCBI Taxonomy" id="3059160"/>
    <lineage>
        <taxon>Eukaryota</taxon>
        <taxon>Fungi</taxon>
        <taxon>Dikarya</taxon>
        <taxon>Basidiomycota</taxon>
        <taxon>Agaricomycotina</taxon>
        <taxon>Agaricomycetes</taxon>
        <taxon>Polyporales</taxon>
        <taxon>Cerrenaceae</taxon>
        <taxon>Somion</taxon>
    </lineage>
</organism>
<proteinExistence type="predicted"/>
<evidence type="ECO:0000313" key="2">
    <source>
        <dbReference type="EMBL" id="CAL1697485.1"/>
    </source>
</evidence>
<gene>
    <name evidence="2" type="ORF">GFSPODELE1_LOCUS1682</name>
</gene>
<protein>
    <submittedName>
        <fullName evidence="2">Uncharacterized protein</fullName>
    </submittedName>
</protein>
<accession>A0ABP1CP82</accession>